<protein>
    <submittedName>
        <fullName evidence="2">Uncharacterized protein</fullName>
    </submittedName>
</protein>
<evidence type="ECO:0000313" key="2">
    <source>
        <dbReference type="EMBL" id="MFD0948492.1"/>
    </source>
</evidence>
<name>A0ABW3HBD3_9SPHN</name>
<keyword evidence="1" id="KW-0812">Transmembrane</keyword>
<gene>
    <name evidence="2" type="ORF">ACFQ1E_19290</name>
</gene>
<sequence length="361" mass="39547">MIVFISSSARPRYVDDIIRMLALPQGGQMQFRYSANWLTDDLRRRVPGAQLADEYGLVCFVAPDTAAAPYELIPIRFVRVIRAEQVGTSYIITLAADAYASGVTDAALRGAVPADDRKRLPSAAKAADELYCLEAAFNPRPHKRFDHRAFEATAEQLSKQPTFNTDETAFFAVRQISKIDGWSWFGTFASPSAIERGAFKLRTGNRYECQVYCLRLFEHDRGEDGVRPPLKTLYLVAEGNDDSIQFASTKRSAIDSRYDVKRYVFAVELEAMRRVSGIRLFLSVAGDADELARQDVPLQMVFGGSIAIAFFKMLFIGVATAGPGMTAAGLAGKLTAGVAVAMIAIGMLAGVAAVFPAFRKP</sequence>
<dbReference type="Proteomes" id="UP001596977">
    <property type="component" value="Unassembled WGS sequence"/>
</dbReference>
<evidence type="ECO:0000313" key="3">
    <source>
        <dbReference type="Proteomes" id="UP001596977"/>
    </source>
</evidence>
<evidence type="ECO:0000256" key="1">
    <source>
        <dbReference type="SAM" id="Phobius"/>
    </source>
</evidence>
<keyword evidence="1" id="KW-1133">Transmembrane helix</keyword>
<keyword evidence="3" id="KW-1185">Reference proteome</keyword>
<proteinExistence type="predicted"/>
<comment type="caution">
    <text evidence="2">The sequence shown here is derived from an EMBL/GenBank/DDBJ whole genome shotgun (WGS) entry which is preliminary data.</text>
</comment>
<accession>A0ABW3HBD3</accession>
<keyword evidence="1" id="KW-0472">Membrane</keyword>
<feature type="transmembrane region" description="Helical" evidence="1">
    <location>
        <begin position="334"/>
        <end position="358"/>
    </location>
</feature>
<organism evidence="2 3">
    <name type="scientific">Sphingomonas canadensis</name>
    <dbReference type="NCBI Taxonomy" id="1219257"/>
    <lineage>
        <taxon>Bacteria</taxon>
        <taxon>Pseudomonadati</taxon>
        <taxon>Pseudomonadota</taxon>
        <taxon>Alphaproteobacteria</taxon>
        <taxon>Sphingomonadales</taxon>
        <taxon>Sphingomonadaceae</taxon>
        <taxon>Sphingomonas</taxon>
    </lineage>
</organism>
<feature type="transmembrane region" description="Helical" evidence="1">
    <location>
        <begin position="301"/>
        <end position="322"/>
    </location>
</feature>
<dbReference type="RefSeq" id="WP_264946382.1">
    <property type="nucleotide sequence ID" value="NZ_JAPDRA010000013.1"/>
</dbReference>
<reference evidence="3" key="1">
    <citation type="journal article" date="2019" name="Int. J. Syst. Evol. Microbiol.">
        <title>The Global Catalogue of Microorganisms (GCM) 10K type strain sequencing project: providing services to taxonomists for standard genome sequencing and annotation.</title>
        <authorList>
            <consortium name="The Broad Institute Genomics Platform"/>
            <consortium name="The Broad Institute Genome Sequencing Center for Infectious Disease"/>
            <person name="Wu L."/>
            <person name="Ma J."/>
        </authorList>
    </citation>
    <scope>NUCLEOTIDE SEQUENCE [LARGE SCALE GENOMIC DNA]</scope>
    <source>
        <strain evidence="3">CCUG 62982</strain>
    </source>
</reference>
<dbReference type="EMBL" id="JBHTJG010000013">
    <property type="protein sequence ID" value="MFD0948492.1"/>
    <property type="molecule type" value="Genomic_DNA"/>
</dbReference>